<protein>
    <submittedName>
        <fullName evidence="2">Uncharacterized protein LOC108037240</fullName>
    </submittedName>
</protein>
<dbReference type="RefSeq" id="XP_016969256.2">
    <property type="nucleotide sequence ID" value="XM_017113767.2"/>
</dbReference>
<reference evidence="2" key="1">
    <citation type="submission" date="2025-08" db="UniProtKB">
        <authorList>
            <consortium name="RefSeq"/>
        </authorList>
    </citation>
    <scope>IDENTIFICATION</scope>
</reference>
<dbReference type="OMA" id="LEFLYCY"/>
<evidence type="ECO:0000313" key="2">
    <source>
        <dbReference type="RefSeq" id="XP_016969256.1"/>
    </source>
</evidence>
<dbReference type="InterPro" id="IPR032675">
    <property type="entry name" value="LRR_dom_sf"/>
</dbReference>
<dbReference type="OrthoDB" id="7809892at2759"/>
<dbReference type="GeneID" id="108037240"/>
<dbReference type="SUPFAM" id="SSF81383">
    <property type="entry name" value="F-box domain"/>
    <property type="match status" value="1"/>
</dbReference>
<dbReference type="AlphaFoldDB" id="A0A6P4E710"/>
<dbReference type="RefSeq" id="XP_016969256.1">
    <property type="nucleotide sequence ID" value="XM_017113767.1"/>
</dbReference>
<sequence length="325" mass="37446">MGVQSILNLNDDCLYHILKYLSIKDLVNLAESFTRFREILMDRPPASYPVFHGNDTNGNKPVLYYSTLAVKLLRIVGNNVRTLGVTQGHACDREDLGYVVRDFRILTKAKNKIDLRHCLGKIPRLEDFLRFSSSTRDYLSVNIPSCICYLEEFFQLIPDLKELRLFGFAKCSNCVGTILKCFPHLDELWIRGTCLKLQSDYELISQIGSLTKLSLNVGGPNCLASLANLTELRSLYVESIFSYISPEEIIEIIQNCKKLEFLYCYYINHGQQPHDSIANLFRRIKAIRDPSQQNPLQLHTYLDPPLSEENKKLIDKAYFEYRCQP</sequence>
<dbReference type="Gene3D" id="3.80.10.10">
    <property type="entry name" value="Ribonuclease Inhibitor"/>
    <property type="match status" value="1"/>
</dbReference>
<dbReference type="InterPro" id="IPR001810">
    <property type="entry name" value="F-box_dom"/>
</dbReference>
<dbReference type="SUPFAM" id="SSF52047">
    <property type="entry name" value="RNI-like"/>
    <property type="match status" value="1"/>
</dbReference>
<dbReference type="PROSITE" id="PS50181">
    <property type="entry name" value="FBOX"/>
    <property type="match status" value="1"/>
</dbReference>
<evidence type="ECO:0000259" key="1">
    <source>
        <dbReference type="PROSITE" id="PS50181"/>
    </source>
</evidence>
<proteinExistence type="predicted"/>
<name>A0A6P4E710_DRORH</name>
<gene>
    <name evidence="2" type="primary">LOC108037240</name>
</gene>
<accession>A0A6P4E710</accession>
<dbReference type="InterPro" id="IPR036047">
    <property type="entry name" value="F-box-like_dom_sf"/>
</dbReference>
<feature type="domain" description="F-box" evidence="1">
    <location>
        <begin position="3"/>
        <end position="51"/>
    </location>
</feature>
<organism evidence="2">
    <name type="scientific">Drosophila rhopaloa</name>
    <name type="common">Fruit fly</name>
    <dbReference type="NCBI Taxonomy" id="1041015"/>
    <lineage>
        <taxon>Eukaryota</taxon>
        <taxon>Metazoa</taxon>
        <taxon>Ecdysozoa</taxon>
        <taxon>Arthropoda</taxon>
        <taxon>Hexapoda</taxon>
        <taxon>Insecta</taxon>
        <taxon>Pterygota</taxon>
        <taxon>Neoptera</taxon>
        <taxon>Endopterygota</taxon>
        <taxon>Diptera</taxon>
        <taxon>Brachycera</taxon>
        <taxon>Muscomorpha</taxon>
        <taxon>Ephydroidea</taxon>
        <taxon>Drosophilidae</taxon>
        <taxon>Drosophila</taxon>
        <taxon>Sophophora</taxon>
    </lineage>
</organism>
<dbReference type="Pfam" id="PF00646">
    <property type="entry name" value="F-box"/>
    <property type="match status" value="1"/>
</dbReference>